<feature type="region of interest" description="Disordered" evidence="1">
    <location>
        <begin position="1"/>
        <end position="105"/>
    </location>
</feature>
<feature type="transmembrane region" description="Helical" evidence="2">
    <location>
        <begin position="190"/>
        <end position="207"/>
    </location>
</feature>
<keyword evidence="2" id="KW-0472">Membrane</keyword>
<gene>
    <name evidence="3" type="ORF">ACOF00016_LOCUS13099</name>
</gene>
<organism evidence="3">
    <name type="scientific">Amphora coffeiformis</name>
    <dbReference type="NCBI Taxonomy" id="265554"/>
    <lineage>
        <taxon>Eukaryota</taxon>
        <taxon>Sar</taxon>
        <taxon>Stramenopiles</taxon>
        <taxon>Ochrophyta</taxon>
        <taxon>Bacillariophyta</taxon>
        <taxon>Bacillariophyceae</taxon>
        <taxon>Bacillariophycidae</taxon>
        <taxon>Thalassiophysales</taxon>
        <taxon>Catenulaceae</taxon>
        <taxon>Amphora</taxon>
    </lineage>
</organism>
<proteinExistence type="predicted"/>
<keyword evidence="2" id="KW-0812">Transmembrane</keyword>
<feature type="transmembrane region" description="Helical" evidence="2">
    <location>
        <begin position="237"/>
        <end position="258"/>
    </location>
</feature>
<accession>A0A7S3L925</accession>
<dbReference type="EMBL" id="HBIM01016848">
    <property type="protein sequence ID" value="CAE0416031.1"/>
    <property type="molecule type" value="Transcribed_RNA"/>
</dbReference>
<keyword evidence="2" id="KW-1133">Transmembrane helix</keyword>
<reference evidence="3" key="1">
    <citation type="submission" date="2021-01" db="EMBL/GenBank/DDBJ databases">
        <authorList>
            <person name="Corre E."/>
            <person name="Pelletier E."/>
            <person name="Niang G."/>
            <person name="Scheremetjew M."/>
            <person name="Finn R."/>
            <person name="Kale V."/>
            <person name="Holt S."/>
            <person name="Cochrane G."/>
            <person name="Meng A."/>
            <person name="Brown T."/>
            <person name="Cohen L."/>
        </authorList>
    </citation>
    <scope>NUCLEOTIDE SEQUENCE</scope>
    <source>
        <strain evidence="3">CCMP127</strain>
    </source>
</reference>
<dbReference type="AlphaFoldDB" id="A0A7S3L925"/>
<feature type="transmembrane region" description="Helical" evidence="2">
    <location>
        <begin position="155"/>
        <end position="178"/>
    </location>
</feature>
<name>A0A7S3L925_9STRA</name>
<sequence length="270" mass="30233">MSAALFWKQPKEDPNVRSSNHKLVRLSSTRSMTGIDIEEAVPGHNHHEATHNTNNKSPPNKQPKNKRRASLKPNDLVPSTEKSPASRGIPAGHLPLTINPKSQPHAPEPRLIHPILNKISVTTRFAFNGLLSNVLFMLAYNWSIENISEIAPPTMYSIVYLIYIPIGHAMVSLFVFGWPEKYFPSLMSNFPIGLTAIGIGGGLTAWLDSVKFNEMVAEYIRNNYRFSSMPSDNEGEFYSSIVVLVVTSLWTYILSIYVNAPPEMSEKKEL</sequence>
<feature type="transmembrane region" description="Helical" evidence="2">
    <location>
        <begin position="125"/>
        <end position="143"/>
    </location>
</feature>
<evidence type="ECO:0000256" key="2">
    <source>
        <dbReference type="SAM" id="Phobius"/>
    </source>
</evidence>
<evidence type="ECO:0000256" key="1">
    <source>
        <dbReference type="SAM" id="MobiDB-lite"/>
    </source>
</evidence>
<evidence type="ECO:0000313" key="3">
    <source>
        <dbReference type="EMBL" id="CAE0416031.1"/>
    </source>
</evidence>
<protein>
    <submittedName>
        <fullName evidence="3">Uncharacterized protein</fullName>
    </submittedName>
</protein>